<feature type="region of interest" description="Disordered" evidence="1">
    <location>
        <begin position="111"/>
        <end position="136"/>
    </location>
</feature>
<accession>A0ABR2LJT2</accession>
<evidence type="ECO:0000256" key="1">
    <source>
        <dbReference type="SAM" id="MobiDB-lite"/>
    </source>
</evidence>
<feature type="compositionally biased region" description="Acidic residues" evidence="1">
    <location>
        <begin position="118"/>
        <end position="127"/>
    </location>
</feature>
<reference evidence="2 3" key="1">
    <citation type="journal article" date="2022" name="Nat. Plants">
        <title>Genomes of leafy and leafless Platanthera orchids illuminate the evolution of mycoheterotrophy.</title>
        <authorList>
            <person name="Li M.H."/>
            <person name="Liu K.W."/>
            <person name="Li Z."/>
            <person name="Lu H.C."/>
            <person name="Ye Q.L."/>
            <person name="Zhang D."/>
            <person name="Wang J.Y."/>
            <person name="Li Y.F."/>
            <person name="Zhong Z.M."/>
            <person name="Liu X."/>
            <person name="Yu X."/>
            <person name="Liu D.K."/>
            <person name="Tu X.D."/>
            <person name="Liu B."/>
            <person name="Hao Y."/>
            <person name="Liao X.Y."/>
            <person name="Jiang Y.T."/>
            <person name="Sun W.H."/>
            <person name="Chen J."/>
            <person name="Chen Y.Q."/>
            <person name="Ai Y."/>
            <person name="Zhai J.W."/>
            <person name="Wu S.S."/>
            <person name="Zhou Z."/>
            <person name="Hsiao Y.Y."/>
            <person name="Wu W.L."/>
            <person name="Chen Y.Y."/>
            <person name="Lin Y.F."/>
            <person name="Hsu J.L."/>
            <person name="Li C.Y."/>
            <person name="Wang Z.W."/>
            <person name="Zhao X."/>
            <person name="Zhong W.Y."/>
            <person name="Ma X.K."/>
            <person name="Ma L."/>
            <person name="Huang J."/>
            <person name="Chen G.Z."/>
            <person name="Huang M.Z."/>
            <person name="Huang L."/>
            <person name="Peng D.H."/>
            <person name="Luo Y.B."/>
            <person name="Zou S.Q."/>
            <person name="Chen S.P."/>
            <person name="Lan S."/>
            <person name="Tsai W.C."/>
            <person name="Van de Peer Y."/>
            <person name="Liu Z.J."/>
        </authorList>
    </citation>
    <scope>NUCLEOTIDE SEQUENCE [LARGE SCALE GENOMIC DNA]</scope>
    <source>
        <strain evidence="2">Lor288</strain>
    </source>
</reference>
<protein>
    <submittedName>
        <fullName evidence="2">Uncharacterized protein</fullName>
    </submittedName>
</protein>
<dbReference type="EMBL" id="JBBWWR010000018">
    <property type="protein sequence ID" value="KAK8943332.1"/>
    <property type="molecule type" value="Genomic_DNA"/>
</dbReference>
<comment type="caution">
    <text evidence="2">The sequence shown here is derived from an EMBL/GenBank/DDBJ whole genome shotgun (WGS) entry which is preliminary data.</text>
</comment>
<organism evidence="2 3">
    <name type="scientific">Platanthera guangdongensis</name>
    <dbReference type="NCBI Taxonomy" id="2320717"/>
    <lineage>
        <taxon>Eukaryota</taxon>
        <taxon>Viridiplantae</taxon>
        <taxon>Streptophyta</taxon>
        <taxon>Embryophyta</taxon>
        <taxon>Tracheophyta</taxon>
        <taxon>Spermatophyta</taxon>
        <taxon>Magnoliopsida</taxon>
        <taxon>Liliopsida</taxon>
        <taxon>Asparagales</taxon>
        <taxon>Orchidaceae</taxon>
        <taxon>Orchidoideae</taxon>
        <taxon>Orchideae</taxon>
        <taxon>Orchidinae</taxon>
        <taxon>Platanthera</taxon>
    </lineage>
</organism>
<sequence length="147" mass="16772">MIHSKKRNKLDSKRLNDLVFVKFNALLKSKYSETSRDPLAAKNVDSGMVQEWMVNVDPEEDEDEDDDDEVFPGEGLTWAQIGNIVDADHDERRPQRLATSKEVAISYQRRGKRKISEVDEGDLEGSSDEDHILSTLPTIYEFSGDEK</sequence>
<name>A0ABR2LJT2_9ASPA</name>
<keyword evidence="3" id="KW-1185">Reference proteome</keyword>
<dbReference type="Proteomes" id="UP001412067">
    <property type="component" value="Unassembled WGS sequence"/>
</dbReference>
<evidence type="ECO:0000313" key="3">
    <source>
        <dbReference type="Proteomes" id="UP001412067"/>
    </source>
</evidence>
<proteinExistence type="predicted"/>
<evidence type="ECO:0000313" key="2">
    <source>
        <dbReference type="EMBL" id="KAK8943332.1"/>
    </source>
</evidence>
<gene>
    <name evidence="2" type="ORF">KSP40_PGU005571</name>
</gene>